<evidence type="ECO:0000259" key="3">
    <source>
        <dbReference type="Pfam" id="PF11954"/>
    </source>
</evidence>
<dbReference type="Gene3D" id="3.40.50.880">
    <property type="match status" value="1"/>
</dbReference>
<dbReference type="Gene3D" id="3.40.710.10">
    <property type="entry name" value="DD-peptidase/beta-lactamase superfamily"/>
    <property type="match status" value="1"/>
</dbReference>
<gene>
    <name evidence="4" type="ORF">SLS63_013258</name>
</gene>
<feature type="domain" description="Beta-lactamase-related" evidence="2">
    <location>
        <begin position="221"/>
        <end position="583"/>
    </location>
</feature>
<dbReference type="Pfam" id="PF00144">
    <property type="entry name" value="Beta-lactamase"/>
    <property type="match status" value="1"/>
</dbReference>
<dbReference type="EMBL" id="JAKNSF020000171">
    <property type="protein sequence ID" value="KAK7709290.1"/>
    <property type="molecule type" value="Genomic_DNA"/>
</dbReference>
<dbReference type="InterPro" id="IPR001466">
    <property type="entry name" value="Beta-lactam-related"/>
</dbReference>
<dbReference type="Proteomes" id="UP001430848">
    <property type="component" value="Unassembled WGS sequence"/>
</dbReference>
<dbReference type="PANTHER" id="PTHR46825:SF14">
    <property type="entry name" value="BETA-LACTAMASE-RELATED DOMAIN-CONTAINING PROTEIN"/>
    <property type="match status" value="1"/>
</dbReference>
<accession>A0ABR1NP15</accession>
<dbReference type="InterPro" id="IPR021860">
    <property type="entry name" value="Peptidase_S12_Pab87-rel_C"/>
</dbReference>
<evidence type="ECO:0000313" key="4">
    <source>
        <dbReference type="EMBL" id="KAK7709290.1"/>
    </source>
</evidence>
<dbReference type="SUPFAM" id="SSF56601">
    <property type="entry name" value="beta-lactamase/transpeptidase-like"/>
    <property type="match status" value="1"/>
</dbReference>
<evidence type="ECO:0000313" key="5">
    <source>
        <dbReference type="Proteomes" id="UP001430848"/>
    </source>
</evidence>
<reference evidence="4 5" key="1">
    <citation type="submission" date="2024-02" db="EMBL/GenBank/DDBJ databases">
        <title>De novo assembly and annotation of 12 fungi associated with fruit tree decline syndrome in Ontario, Canada.</title>
        <authorList>
            <person name="Sulman M."/>
            <person name="Ellouze W."/>
            <person name="Ilyukhin E."/>
        </authorList>
    </citation>
    <scope>NUCLEOTIDE SEQUENCE [LARGE SCALE GENOMIC DNA]</scope>
    <source>
        <strain evidence="4 5">M169</strain>
    </source>
</reference>
<dbReference type="PANTHER" id="PTHR46825">
    <property type="entry name" value="D-ALANYL-D-ALANINE-CARBOXYPEPTIDASE/ENDOPEPTIDASE AMPH"/>
    <property type="match status" value="1"/>
</dbReference>
<dbReference type="InterPro" id="IPR029062">
    <property type="entry name" value="Class_I_gatase-like"/>
</dbReference>
<dbReference type="SUPFAM" id="SSF52317">
    <property type="entry name" value="Class I glutamine amidotransferase-like"/>
    <property type="match status" value="1"/>
</dbReference>
<feature type="domain" description="Peptidase S12 Pab87-related C-terminal" evidence="3">
    <location>
        <begin position="627"/>
        <end position="713"/>
    </location>
</feature>
<keyword evidence="5" id="KW-1185">Reference proteome</keyword>
<evidence type="ECO:0008006" key="6">
    <source>
        <dbReference type="Google" id="ProtNLM"/>
    </source>
</evidence>
<dbReference type="Gene3D" id="2.40.128.600">
    <property type="match status" value="1"/>
</dbReference>
<comment type="caution">
    <text evidence="4">The sequence shown here is derived from an EMBL/GenBank/DDBJ whole genome shotgun (WGS) entry which is preliminary data.</text>
</comment>
<dbReference type="InterPro" id="IPR012338">
    <property type="entry name" value="Beta-lactam/transpept-like"/>
</dbReference>
<evidence type="ECO:0000259" key="2">
    <source>
        <dbReference type="Pfam" id="PF00144"/>
    </source>
</evidence>
<name>A0ABR1NP15_DIAER</name>
<organism evidence="4 5">
    <name type="scientific">Diaporthe eres</name>
    <name type="common">Phomopsis oblonga</name>
    <dbReference type="NCBI Taxonomy" id="83184"/>
    <lineage>
        <taxon>Eukaryota</taxon>
        <taxon>Fungi</taxon>
        <taxon>Dikarya</taxon>
        <taxon>Ascomycota</taxon>
        <taxon>Pezizomycotina</taxon>
        <taxon>Sordariomycetes</taxon>
        <taxon>Sordariomycetidae</taxon>
        <taxon>Diaporthales</taxon>
        <taxon>Diaporthaceae</taxon>
        <taxon>Diaporthe</taxon>
        <taxon>Diaporthe eres species complex</taxon>
    </lineage>
</organism>
<protein>
    <recommendedName>
        <fullName evidence="6">Beta-lactamase-related domain-containing protein</fullName>
    </recommendedName>
</protein>
<sequence length="758" mass="83821">MGGSEKVKVLLILFDDFNTIDMNGPYDILTKSGQSEHLFVEVAAEKEITKSIEGVLVEVGGGSDAVNAQAAKLDSAFMRLIAAFANTVGKVGDDRRVLLSICTGAAFPANLGIFNDRYCTTHWAFYGQVTVDLQCAAVRTQGKAGTVVPARFVDSGLNAAGVRVISSGGITCSLDASLHVVKLMVSEEESIATATLLDYSWRKTEAVRAHFEKIAGALPAVESIMALAGVPGLSIGIIDGTSNTTKTYHLGYRDVENRLAPNDHTRYNINSLTKGIVSALAGAEVLRSQGTERLSWHQPIRAWLPELAGLSSDLRVESTLVDLLSHRVGVTGINDLWFGADNEIYLPRSEAVRTFASLKMAEPFRTSFDHSNWNYELVGQVLERATGETISDMFEKRLFTPLGMKRTSTSWSESDENQAKSYGVLPDLSPVEVARPFSGNDTIMTAVGGVKSTLHDMLIFYKAFMEEVNVHYASLYDSIGSYPFKYCRMITTNHASLPGPSLREQGYGMGWVRAELPGPLGRISANWPSGGIIVGRGSPSHLVLYNQGCMPGSTSGVWLMPELKAGVVVLQNSMASIDTADFIGQLLLETLLQPPQPNDYVDISRQFNVGPRRYIDGLKAELHLFRVPGTHARPLSSYEGRFWNELHNFFIDIAVSDTGPLQMKWQGLDSQSYELHHYHYDVFSWLMSPEEMVKRARIIQFHPAEYYLLEFGSDNNGDQVDYLRWSMDGNWTVDSESTWESTLEKLEFRKHWENTTVS</sequence>
<comment type="similarity">
    <text evidence="1">Belongs to the peptidase S12 family.</text>
</comment>
<dbReference type="Pfam" id="PF11954">
    <property type="entry name" value="DUF3471"/>
    <property type="match status" value="1"/>
</dbReference>
<dbReference type="InterPro" id="IPR050491">
    <property type="entry name" value="AmpC-like"/>
</dbReference>
<evidence type="ECO:0000256" key="1">
    <source>
        <dbReference type="ARBA" id="ARBA00038215"/>
    </source>
</evidence>
<proteinExistence type="inferred from homology"/>